<evidence type="ECO:0000256" key="2">
    <source>
        <dbReference type="PIRSR" id="PIRSR000390-1"/>
    </source>
</evidence>
<feature type="active site" description="Proton acceptor" evidence="2">
    <location>
        <position position="194"/>
    </location>
</feature>
<organism evidence="5 6">
    <name type="scientific">Desulfovibrio psychrotolerans</name>
    <dbReference type="NCBI Taxonomy" id="415242"/>
    <lineage>
        <taxon>Bacteria</taxon>
        <taxon>Pseudomonadati</taxon>
        <taxon>Thermodesulfobacteriota</taxon>
        <taxon>Desulfovibrionia</taxon>
        <taxon>Desulfovibrionales</taxon>
        <taxon>Desulfovibrionaceae</taxon>
        <taxon>Desulfovibrio</taxon>
    </lineage>
</organism>
<evidence type="ECO:0000313" key="6">
    <source>
        <dbReference type="Proteomes" id="UP000503820"/>
    </source>
</evidence>
<evidence type="ECO:0000256" key="3">
    <source>
        <dbReference type="PIRSR" id="PIRSR000390-2"/>
    </source>
</evidence>
<evidence type="ECO:0000313" key="5">
    <source>
        <dbReference type="EMBL" id="GFM37295.1"/>
    </source>
</evidence>
<keyword evidence="3 4" id="KW-0663">Pyridoxal phosphate</keyword>
<dbReference type="GO" id="GO:0008483">
    <property type="term" value="F:transaminase activity"/>
    <property type="evidence" value="ECO:0007669"/>
    <property type="project" value="TreeGrafter"/>
</dbReference>
<dbReference type="Gene3D" id="3.90.1150.10">
    <property type="entry name" value="Aspartate Aminotransferase, domain 1"/>
    <property type="match status" value="1"/>
</dbReference>
<keyword evidence="6" id="KW-1185">Reference proteome</keyword>
<dbReference type="Pfam" id="PF01041">
    <property type="entry name" value="DegT_DnrJ_EryC1"/>
    <property type="match status" value="1"/>
</dbReference>
<dbReference type="InterPro" id="IPR000653">
    <property type="entry name" value="DegT/StrS_aminotransferase"/>
</dbReference>
<dbReference type="GO" id="GO:0030170">
    <property type="term" value="F:pyridoxal phosphate binding"/>
    <property type="evidence" value="ECO:0007669"/>
    <property type="project" value="TreeGrafter"/>
</dbReference>
<name>A0A7J0BVV0_9BACT</name>
<proteinExistence type="inferred from homology"/>
<evidence type="ECO:0008006" key="7">
    <source>
        <dbReference type="Google" id="ProtNLM"/>
    </source>
</evidence>
<dbReference type="EMBL" id="BLVP01000008">
    <property type="protein sequence ID" value="GFM37295.1"/>
    <property type="molecule type" value="Genomic_DNA"/>
</dbReference>
<evidence type="ECO:0000256" key="1">
    <source>
        <dbReference type="ARBA" id="ARBA00037999"/>
    </source>
</evidence>
<feature type="modified residue" description="N6-(pyridoxal phosphate)lysine" evidence="3">
    <location>
        <position position="194"/>
    </location>
</feature>
<dbReference type="PANTHER" id="PTHR30244:SF34">
    <property type="entry name" value="DTDP-4-AMINO-4,6-DIDEOXYGALACTOSE TRANSAMINASE"/>
    <property type="match status" value="1"/>
</dbReference>
<dbReference type="GO" id="GO:0000271">
    <property type="term" value="P:polysaccharide biosynthetic process"/>
    <property type="evidence" value="ECO:0007669"/>
    <property type="project" value="TreeGrafter"/>
</dbReference>
<dbReference type="InterPro" id="IPR015424">
    <property type="entry name" value="PyrdxlP-dep_Trfase"/>
</dbReference>
<sequence>MLAPAGMPFTLADMVAALAAVFSGDEALRGFGRDVEAFSGQKHVFFFSSGRAAMSCGLTALQALHPQRDEVLLPAYTSYSVPSAVVHAGLKVRLYDLDPQTMSPQPESLAAAITGKTLCIVVCHFYGLPADMRTVLTLAAERGIPVLDDAAQAMGATASIHDTEAAKGVANVGSGQRKAGTAGTLGLFSMSRGKTISAVDGGILVTDDERLARALTAMPLRSPSVLRQMKTAIMALVLCFFLHPRLYWIPAGLPWLRLGESHFAPEFAVAGLTAFQAALGRRMLARLPDINARRRAVAALWRSRLKGDGAGCIAPLPDTEPVWLRVPVMEQAEALQEFGIVRGYPQSLDALDELKPHRRGNGPYPGAALLAEKLMTLPTHCYVTEAAVDEAVQAMRKGRAA</sequence>
<comment type="caution">
    <text evidence="5">The sequence shown here is derived from an EMBL/GenBank/DDBJ whole genome shotgun (WGS) entry which is preliminary data.</text>
</comment>
<dbReference type="AlphaFoldDB" id="A0A7J0BVV0"/>
<dbReference type="InterPro" id="IPR015421">
    <property type="entry name" value="PyrdxlP-dep_Trfase_major"/>
</dbReference>
<gene>
    <name evidence="5" type="ORF">DSM19430T_19790</name>
</gene>
<protein>
    <recommendedName>
        <fullName evidence="7">Aminotransferase DegT</fullName>
    </recommendedName>
</protein>
<reference evidence="5 6" key="1">
    <citation type="submission" date="2020-05" db="EMBL/GenBank/DDBJ databases">
        <title>Draft genome sequence of Desulfovibrio psychrotolerans JS1T.</title>
        <authorList>
            <person name="Ueno A."/>
            <person name="Tamazawa S."/>
            <person name="Tamamura S."/>
            <person name="Murakami T."/>
            <person name="Kiyama T."/>
            <person name="Inomata H."/>
            <person name="Amano Y."/>
            <person name="Miyakawa K."/>
            <person name="Tamaki H."/>
            <person name="Naganuma T."/>
            <person name="Kaneko K."/>
        </authorList>
    </citation>
    <scope>NUCLEOTIDE SEQUENCE [LARGE SCALE GENOMIC DNA]</scope>
    <source>
        <strain evidence="5 6">JS1</strain>
    </source>
</reference>
<dbReference type="PANTHER" id="PTHR30244">
    <property type="entry name" value="TRANSAMINASE"/>
    <property type="match status" value="1"/>
</dbReference>
<evidence type="ECO:0000256" key="4">
    <source>
        <dbReference type="RuleBase" id="RU004508"/>
    </source>
</evidence>
<dbReference type="PIRSF" id="PIRSF000390">
    <property type="entry name" value="PLP_StrS"/>
    <property type="match status" value="1"/>
</dbReference>
<comment type="similarity">
    <text evidence="1 4">Belongs to the DegT/DnrJ/EryC1 family.</text>
</comment>
<dbReference type="Proteomes" id="UP000503820">
    <property type="component" value="Unassembled WGS sequence"/>
</dbReference>
<dbReference type="SUPFAM" id="SSF53383">
    <property type="entry name" value="PLP-dependent transferases"/>
    <property type="match status" value="1"/>
</dbReference>
<dbReference type="InterPro" id="IPR015422">
    <property type="entry name" value="PyrdxlP-dep_Trfase_small"/>
</dbReference>
<accession>A0A7J0BVV0</accession>
<dbReference type="Gene3D" id="3.40.640.10">
    <property type="entry name" value="Type I PLP-dependent aspartate aminotransferase-like (Major domain)"/>
    <property type="match status" value="1"/>
</dbReference>